<keyword evidence="3" id="KW-0804">Transcription</keyword>
<gene>
    <name evidence="6" type="ORF">HNR71_007159</name>
    <name evidence="7" type="ORF">HPO96_28380</name>
</gene>
<dbReference type="InterPro" id="IPR001647">
    <property type="entry name" value="HTH_TetR"/>
</dbReference>
<evidence type="ECO:0000256" key="4">
    <source>
        <dbReference type="PROSITE-ProRule" id="PRU00335"/>
    </source>
</evidence>
<keyword evidence="1" id="KW-0805">Transcription regulation</keyword>
<dbReference type="InterPro" id="IPR009057">
    <property type="entry name" value="Homeodomain-like_sf"/>
</dbReference>
<evidence type="ECO:0000256" key="2">
    <source>
        <dbReference type="ARBA" id="ARBA00023125"/>
    </source>
</evidence>
<evidence type="ECO:0000256" key="1">
    <source>
        <dbReference type="ARBA" id="ARBA00023015"/>
    </source>
</evidence>
<sequence length="192" mass="20914">MQHETTPRDTKAAIHRAALELFSGQGYEKTSLREIAEQVGITKASLYYHYSSKQELLRAIIGTFIEDVRSVMAGSDELEWSPESQRELLGGYADVIIKHRTTGPTLTRDIGAVIAALDEDLGDLIATSRRFQLWLAGPNPTLADRLRAAAAIECLGAALSITPDDDVPESEIRNTLLEAALAVLASRTPPTN</sequence>
<evidence type="ECO:0000313" key="8">
    <source>
        <dbReference type="Proteomes" id="UP000534306"/>
    </source>
</evidence>
<dbReference type="Gene3D" id="1.10.357.10">
    <property type="entry name" value="Tetracycline Repressor, domain 2"/>
    <property type="match status" value="1"/>
</dbReference>
<dbReference type="GO" id="GO:0000976">
    <property type="term" value="F:transcription cis-regulatory region binding"/>
    <property type="evidence" value="ECO:0007669"/>
    <property type="project" value="TreeGrafter"/>
</dbReference>
<accession>A0A7Y4L6F4</accession>
<reference evidence="7 8" key="1">
    <citation type="submission" date="2020-05" db="EMBL/GenBank/DDBJ databases">
        <title>Genome sequence of Kribbella sandramycini ATCC 39419.</title>
        <authorList>
            <person name="Maclea K.S."/>
            <person name="Fair J.L."/>
        </authorList>
    </citation>
    <scope>NUCLEOTIDE SEQUENCE [LARGE SCALE GENOMIC DNA]</scope>
    <source>
        <strain evidence="7 8">ATCC 39419</strain>
    </source>
</reference>
<comment type="caution">
    <text evidence="7">The sequence shown here is derived from an EMBL/GenBank/DDBJ whole genome shotgun (WGS) entry which is preliminary data.</text>
</comment>
<dbReference type="SUPFAM" id="SSF46689">
    <property type="entry name" value="Homeodomain-like"/>
    <property type="match status" value="1"/>
</dbReference>
<evidence type="ECO:0000259" key="5">
    <source>
        <dbReference type="PROSITE" id="PS50977"/>
    </source>
</evidence>
<dbReference type="PANTHER" id="PTHR30055">
    <property type="entry name" value="HTH-TYPE TRANSCRIPTIONAL REGULATOR RUTR"/>
    <property type="match status" value="1"/>
</dbReference>
<name>A0A7Y4L6F4_9ACTN</name>
<dbReference type="RefSeq" id="WP_171677426.1">
    <property type="nucleotide sequence ID" value="NZ_BAAAGT010000016.1"/>
</dbReference>
<dbReference type="PROSITE" id="PS50977">
    <property type="entry name" value="HTH_TETR_2"/>
    <property type="match status" value="1"/>
</dbReference>
<feature type="DNA-binding region" description="H-T-H motif" evidence="4">
    <location>
        <begin position="31"/>
        <end position="50"/>
    </location>
</feature>
<protein>
    <submittedName>
        <fullName evidence="6">AcrR family transcriptional regulator</fullName>
    </submittedName>
    <submittedName>
        <fullName evidence="7">Helix-turn-helix transcriptional regulator</fullName>
    </submittedName>
</protein>
<keyword evidence="8" id="KW-1185">Reference proteome</keyword>
<evidence type="ECO:0000313" key="7">
    <source>
        <dbReference type="EMBL" id="NOL44171.1"/>
    </source>
</evidence>
<reference evidence="6 9" key="2">
    <citation type="submission" date="2020-08" db="EMBL/GenBank/DDBJ databases">
        <title>Sequencing the genomes of 1000 actinobacteria strains.</title>
        <authorList>
            <person name="Klenk H.-P."/>
        </authorList>
    </citation>
    <scope>NUCLEOTIDE SEQUENCE [LARGE SCALE GENOMIC DNA]</scope>
    <source>
        <strain evidence="6 9">DSM 15626</strain>
    </source>
</reference>
<keyword evidence="2 4" id="KW-0238">DNA-binding</keyword>
<dbReference type="PRINTS" id="PR00455">
    <property type="entry name" value="HTHTETR"/>
</dbReference>
<dbReference type="Proteomes" id="UP000553957">
    <property type="component" value="Unassembled WGS sequence"/>
</dbReference>
<feature type="domain" description="HTH tetR-type" evidence="5">
    <location>
        <begin position="8"/>
        <end position="68"/>
    </location>
</feature>
<dbReference type="AlphaFoldDB" id="A0A7Y4L6F4"/>
<dbReference type="EMBL" id="JACHKF010000001">
    <property type="protein sequence ID" value="MBB6571522.1"/>
    <property type="molecule type" value="Genomic_DNA"/>
</dbReference>
<organism evidence="7 8">
    <name type="scientific">Kribbella sandramycini</name>
    <dbReference type="NCBI Taxonomy" id="60450"/>
    <lineage>
        <taxon>Bacteria</taxon>
        <taxon>Bacillati</taxon>
        <taxon>Actinomycetota</taxon>
        <taxon>Actinomycetes</taxon>
        <taxon>Propionibacteriales</taxon>
        <taxon>Kribbellaceae</taxon>
        <taxon>Kribbella</taxon>
    </lineage>
</organism>
<evidence type="ECO:0000313" key="6">
    <source>
        <dbReference type="EMBL" id="MBB6571522.1"/>
    </source>
</evidence>
<evidence type="ECO:0000256" key="3">
    <source>
        <dbReference type="ARBA" id="ARBA00023163"/>
    </source>
</evidence>
<dbReference type="GO" id="GO:0003700">
    <property type="term" value="F:DNA-binding transcription factor activity"/>
    <property type="evidence" value="ECO:0007669"/>
    <property type="project" value="TreeGrafter"/>
</dbReference>
<dbReference type="Pfam" id="PF00440">
    <property type="entry name" value="TetR_N"/>
    <property type="match status" value="1"/>
</dbReference>
<evidence type="ECO:0000313" key="9">
    <source>
        <dbReference type="Proteomes" id="UP000553957"/>
    </source>
</evidence>
<dbReference type="InterPro" id="IPR050109">
    <property type="entry name" value="HTH-type_TetR-like_transc_reg"/>
</dbReference>
<dbReference type="Proteomes" id="UP000534306">
    <property type="component" value="Unassembled WGS sequence"/>
</dbReference>
<dbReference type="PANTHER" id="PTHR30055:SF234">
    <property type="entry name" value="HTH-TYPE TRANSCRIPTIONAL REGULATOR BETI"/>
    <property type="match status" value="1"/>
</dbReference>
<proteinExistence type="predicted"/>
<dbReference type="EMBL" id="JABJRC010000008">
    <property type="protein sequence ID" value="NOL44171.1"/>
    <property type="molecule type" value="Genomic_DNA"/>
</dbReference>